<dbReference type="Pfam" id="PF02413">
    <property type="entry name" value="Caudo_TAP"/>
    <property type="match status" value="1"/>
</dbReference>
<keyword evidence="2" id="KW-1185">Reference proteome</keyword>
<dbReference type="InterPro" id="IPR003458">
    <property type="entry name" value="Phage_T4_Gp38_tail_assem"/>
</dbReference>
<protein>
    <recommendedName>
        <fullName evidence="3">Transposase</fullName>
    </recommendedName>
</protein>
<gene>
    <name evidence="1" type="ORF">B0X70_15455</name>
</gene>
<name>A0ABX8LXY9_9GAMM</name>
<evidence type="ECO:0000313" key="1">
    <source>
        <dbReference type="EMBL" id="QXF34386.1"/>
    </source>
</evidence>
<dbReference type="EMBL" id="CP020335">
    <property type="protein sequence ID" value="QXF34386.1"/>
    <property type="molecule type" value="Genomic_DNA"/>
</dbReference>
<reference evidence="1 2" key="1">
    <citation type="submission" date="2017-03" db="EMBL/GenBank/DDBJ databases">
        <title>Genome comparison of Photorhabdus luminescens strain 0813-124 phase variants.</title>
        <authorList>
            <person name="Chien C.-C."/>
            <person name="Chen W.-J."/>
            <person name="Shih M.-C."/>
            <person name="Hsieh F.-C."/>
        </authorList>
    </citation>
    <scope>NUCLEOTIDE SEQUENCE [LARGE SCALE GENOMIC DNA]</scope>
    <source>
        <strain evidence="1 2">0813-124 phase II</strain>
    </source>
</reference>
<evidence type="ECO:0008006" key="3">
    <source>
        <dbReference type="Google" id="ProtNLM"/>
    </source>
</evidence>
<accession>A0ABX8LXY9</accession>
<evidence type="ECO:0000313" key="2">
    <source>
        <dbReference type="Proteomes" id="UP000693715"/>
    </source>
</evidence>
<dbReference type="Proteomes" id="UP000693715">
    <property type="component" value="Chromosome"/>
</dbReference>
<sequence length="51" mass="6007">MKPLRCSNIPLILNWLRKKQALLLEWKKYLVLLNCVDTSLAPDIKWLGMPE</sequence>
<organism evidence="1 2">
    <name type="scientific">Photorhabdus akhurstii</name>
    <dbReference type="NCBI Taxonomy" id="171438"/>
    <lineage>
        <taxon>Bacteria</taxon>
        <taxon>Pseudomonadati</taxon>
        <taxon>Pseudomonadota</taxon>
        <taxon>Gammaproteobacteria</taxon>
        <taxon>Enterobacterales</taxon>
        <taxon>Morganellaceae</taxon>
        <taxon>Photorhabdus</taxon>
    </lineage>
</organism>
<proteinExistence type="predicted"/>